<dbReference type="InterPro" id="IPR012451">
    <property type="entry name" value="DUF1656"/>
</dbReference>
<organism evidence="6 7">
    <name type="scientific">Rhodothalassium salexigens DSM 2132</name>
    <dbReference type="NCBI Taxonomy" id="1188247"/>
    <lineage>
        <taxon>Bacteria</taxon>
        <taxon>Pseudomonadati</taxon>
        <taxon>Pseudomonadota</taxon>
        <taxon>Alphaproteobacteria</taxon>
        <taxon>Rhodothalassiales</taxon>
        <taxon>Rhodothalassiaceae</taxon>
        <taxon>Rhodothalassium</taxon>
    </lineage>
</organism>
<evidence type="ECO:0000313" key="6">
    <source>
        <dbReference type="EMBL" id="TCP34540.1"/>
    </source>
</evidence>
<keyword evidence="3 5" id="KW-1133">Transmembrane helix</keyword>
<protein>
    <submittedName>
        <fullName evidence="6">Uncharacterized protein DUF1656</fullName>
    </submittedName>
</protein>
<keyword evidence="7" id="KW-1185">Reference proteome</keyword>
<reference evidence="6 7" key="1">
    <citation type="submission" date="2019-03" db="EMBL/GenBank/DDBJ databases">
        <title>Genomic Encyclopedia of Type Strains, Phase IV (KMG-IV): sequencing the most valuable type-strain genomes for metagenomic binning, comparative biology and taxonomic classification.</title>
        <authorList>
            <person name="Goeker M."/>
        </authorList>
    </citation>
    <scope>NUCLEOTIDE SEQUENCE [LARGE SCALE GENOMIC DNA]</scope>
    <source>
        <strain evidence="6 7">DSM 2132</strain>
    </source>
</reference>
<evidence type="ECO:0000256" key="5">
    <source>
        <dbReference type="SAM" id="Phobius"/>
    </source>
</evidence>
<dbReference type="EMBL" id="SLXO01000005">
    <property type="protein sequence ID" value="TCP34540.1"/>
    <property type="molecule type" value="Genomic_DNA"/>
</dbReference>
<dbReference type="Proteomes" id="UP000295399">
    <property type="component" value="Unassembled WGS sequence"/>
</dbReference>
<feature type="transmembrane region" description="Helical" evidence="5">
    <location>
        <begin position="50"/>
        <end position="69"/>
    </location>
</feature>
<name>A0A4R2PGP8_RHOSA</name>
<dbReference type="Pfam" id="PF07869">
    <property type="entry name" value="DUF1656"/>
    <property type="match status" value="1"/>
</dbReference>
<evidence type="ECO:0000313" key="7">
    <source>
        <dbReference type="Proteomes" id="UP000295399"/>
    </source>
</evidence>
<accession>A0A4R2PGP8</accession>
<comment type="caution">
    <text evidence="6">The sequence shown here is derived from an EMBL/GenBank/DDBJ whole genome shotgun (WGS) entry which is preliminary data.</text>
</comment>
<sequence>MIEDLIIDGVFVSPFLVALVLAAVAARPVGLLLNRLGLYRLVWNPGVFDAALFFLLYAGFCCLMVPDILDIYLTRFLTEGIHAFLFSH</sequence>
<dbReference type="InParanoid" id="A0A4R2PGP8"/>
<dbReference type="RefSeq" id="WP_132708466.1">
    <property type="nucleotide sequence ID" value="NZ_JACIGF010000005.1"/>
</dbReference>
<proteinExistence type="predicted"/>
<keyword evidence="2 5" id="KW-0812">Transmembrane</keyword>
<keyword evidence="4 5" id="KW-0472">Membrane</keyword>
<evidence type="ECO:0000256" key="3">
    <source>
        <dbReference type="ARBA" id="ARBA00022989"/>
    </source>
</evidence>
<evidence type="ECO:0000256" key="4">
    <source>
        <dbReference type="ARBA" id="ARBA00023136"/>
    </source>
</evidence>
<gene>
    <name evidence="6" type="ORF">EV659_105168</name>
</gene>
<keyword evidence="1" id="KW-1003">Cell membrane</keyword>
<evidence type="ECO:0000256" key="1">
    <source>
        <dbReference type="ARBA" id="ARBA00022475"/>
    </source>
</evidence>
<dbReference type="AlphaFoldDB" id="A0A4R2PGP8"/>
<evidence type="ECO:0000256" key="2">
    <source>
        <dbReference type="ARBA" id="ARBA00022692"/>
    </source>
</evidence>